<protein>
    <submittedName>
        <fullName evidence="2">Uncharacterized protein</fullName>
    </submittedName>
</protein>
<organism evidence="2">
    <name type="scientific">viral metagenome</name>
    <dbReference type="NCBI Taxonomy" id="1070528"/>
    <lineage>
        <taxon>unclassified sequences</taxon>
        <taxon>metagenomes</taxon>
        <taxon>organismal metagenomes</taxon>
    </lineage>
</organism>
<sequence>MNKSKRNITKLKRKRNKTRKTFMGKRRGGEPKVTDDELIKCNSFCNNKYFDMYSKNMGKDYKTNPYLKELNKTDKEIQEIIASKKEGAISDCKRVYCNPKCEGYGSGNKARYVCPVCEKKFKKVKGLGAITFCRYDEYL</sequence>
<feature type="compositionally biased region" description="Basic residues" evidence="1">
    <location>
        <begin position="1"/>
        <end position="26"/>
    </location>
</feature>
<feature type="region of interest" description="Disordered" evidence="1">
    <location>
        <begin position="1"/>
        <end position="32"/>
    </location>
</feature>
<dbReference type="EMBL" id="MN739552">
    <property type="protein sequence ID" value="QHT12893.1"/>
    <property type="molecule type" value="Genomic_DNA"/>
</dbReference>
<dbReference type="AlphaFoldDB" id="A0A6C0D8X2"/>
<reference evidence="2" key="1">
    <citation type="journal article" date="2020" name="Nature">
        <title>Giant virus diversity and host interactions through global metagenomics.</title>
        <authorList>
            <person name="Schulz F."/>
            <person name="Roux S."/>
            <person name="Paez-Espino D."/>
            <person name="Jungbluth S."/>
            <person name="Walsh D.A."/>
            <person name="Denef V.J."/>
            <person name="McMahon K.D."/>
            <person name="Konstantinidis K.T."/>
            <person name="Eloe-Fadrosh E.A."/>
            <person name="Kyrpides N.C."/>
            <person name="Woyke T."/>
        </authorList>
    </citation>
    <scope>NUCLEOTIDE SEQUENCE</scope>
    <source>
        <strain evidence="2">GVMAG-M-3300023174-130</strain>
    </source>
</reference>
<accession>A0A6C0D8X2</accession>
<evidence type="ECO:0000313" key="2">
    <source>
        <dbReference type="EMBL" id="QHT12893.1"/>
    </source>
</evidence>
<name>A0A6C0D8X2_9ZZZZ</name>
<evidence type="ECO:0000256" key="1">
    <source>
        <dbReference type="SAM" id="MobiDB-lite"/>
    </source>
</evidence>
<proteinExistence type="predicted"/>